<protein>
    <submittedName>
        <fullName evidence="3">Uncharacterized protein LOC105359955</fullName>
    </submittedName>
</protein>
<feature type="chain" id="PRO_5042592543" evidence="1">
    <location>
        <begin position="17"/>
        <end position="496"/>
    </location>
</feature>
<organism evidence="2 3">
    <name type="scientific">Ceratosolen solmsi marchali</name>
    <dbReference type="NCBI Taxonomy" id="326594"/>
    <lineage>
        <taxon>Eukaryota</taxon>
        <taxon>Metazoa</taxon>
        <taxon>Ecdysozoa</taxon>
        <taxon>Arthropoda</taxon>
        <taxon>Hexapoda</taxon>
        <taxon>Insecta</taxon>
        <taxon>Pterygota</taxon>
        <taxon>Neoptera</taxon>
        <taxon>Endopterygota</taxon>
        <taxon>Hymenoptera</taxon>
        <taxon>Apocrita</taxon>
        <taxon>Proctotrupomorpha</taxon>
        <taxon>Chalcidoidea</taxon>
        <taxon>Agaonidae</taxon>
        <taxon>Agaoninae</taxon>
        <taxon>Ceratosolen</taxon>
    </lineage>
</organism>
<evidence type="ECO:0000256" key="1">
    <source>
        <dbReference type="SAM" id="SignalP"/>
    </source>
</evidence>
<dbReference type="GeneID" id="105359955"/>
<sequence length="496" mass="54877">MKFPVILIAAAMAVGASRPPQMLNPRYYDSSPYVETPPSSIRSSLRSPSYLSHEPFLRNSESISIKDDIPSDGPPYDYREERNFFDFPPPASSYLSSHKPPSFYQDRLSSFREDKFNAQDYKGPPPPVPKQEILKQMHYMQNDRLNNSSKMQVMKFQKEQASSQSTTTEHNQPLLSNQRANINHGTRGLGFASVIGVTSSDINPVALADSSSTTKAATAMHSTLSLHSPSTNEVHVSLQDHEEKHHAVTNALSTEILTAGAASTPLPKNPIESPYTQTSTNIGVTLNDIASTTPAAITKMTSLKPDSNLDPFQNPSSQPLDSTMIFHEPPKVSSDFRTASQEFPMATHEKQSIESPRQNIHVPHVKQNFFLSETKSNIPFQPSHLQIHEKHHNNDYVAPLRFSIPTASTPTSLSISTTPMKLVYQSLDFSRSAIPLIAGSHSQAYTPQQNQVDVTQFEKLNSANNLDSNANTYAPQHSQLDLTNFGKLKPGNNLGR</sequence>
<reference evidence="3" key="1">
    <citation type="submission" date="2025-08" db="UniProtKB">
        <authorList>
            <consortium name="RefSeq"/>
        </authorList>
    </citation>
    <scope>IDENTIFICATION</scope>
</reference>
<dbReference type="Proteomes" id="UP000695007">
    <property type="component" value="Unplaced"/>
</dbReference>
<accession>A0AAJ6YCC8</accession>
<keyword evidence="2" id="KW-1185">Reference proteome</keyword>
<gene>
    <name evidence="3" type="primary">LOC105359955</name>
</gene>
<proteinExistence type="predicted"/>
<evidence type="ECO:0000313" key="2">
    <source>
        <dbReference type="Proteomes" id="UP000695007"/>
    </source>
</evidence>
<dbReference type="KEGG" id="csol:105359955"/>
<name>A0AAJ6YCC8_9HYME</name>
<dbReference type="RefSeq" id="XP_011495028.1">
    <property type="nucleotide sequence ID" value="XM_011496726.1"/>
</dbReference>
<evidence type="ECO:0000313" key="3">
    <source>
        <dbReference type="RefSeq" id="XP_011495028.1"/>
    </source>
</evidence>
<keyword evidence="1" id="KW-0732">Signal</keyword>
<dbReference type="AlphaFoldDB" id="A0AAJ6YCC8"/>
<feature type="signal peptide" evidence="1">
    <location>
        <begin position="1"/>
        <end position="16"/>
    </location>
</feature>